<organism evidence="5 6">
    <name type="scientific">Candidatus Kaiserbacteria bacterium CG_4_8_14_3_um_filter_38_9</name>
    <dbReference type="NCBI Taxonomy" id="1974599"/>
    <lineage>
        <taxon>Bacteria</taxon>
        <taxon>Candidatus Kaiseribacteriota</taxon>
    </lineage>
</organism>
<sequence>MKKTNQKSPIYIVKRDGSIKEFQISKILRAVEKAMRATGETKKGAPEKISQSILDALINESEINT</sequence>
<protein>
    <recommendedName>
        <fullName evidence="4">ATP-cone domain-containing protein</fullName>
    </recommendedName>
</protein>
<evidence type="ECO:0000256" key="2">
    <source>
        <dbReference type="ARBA" id="ARBA00022840"/>
    </source>
</evidence>
<dbReference type="Pfam" id="PF03477">
    <property type="entry name" value="ATP-cone"/>
    <property type="match status" value="1"/>
</dbReference>
<name>A0A2M7INJ3_9BACT</name>
<accession>A0A2M7INJ3</accession>
<evidence type="ECO:0000313" key="5">
    <source>
        <dbReference type="EMBL" id="PIW96922.1"/>
    </source>
</evidence>
<dbReference type="Proteomes" id="UP000230837">
    <property type="component" value="Unassembled WGS sequence"/>
</dbReference>
<reference evidence="6" key="1">
    <citation type="submission" date="2017-09" db="EMBL/GenBank/DDBJ databases">
        <title>Depth-based differentiation of microbial function through sediment-hosted aquifers and enrichment of novel symbionts in the deep terrestrial subsurface.</title>
        <authorList>
            <person name="Probst A.J."/>
            <person name="Ladd B."/>
            <person name="Jarett J.K."/>
            <person name="Geller-Mcgrath D.E."/>
            <person name="Sieber C.M.K."/>
            <person name="Emerson J.B."/>
            <person name="Anantharaman K."/>
            <person name="Thomas B.C."/>
            <person name="Malmstrom R."/>
            <person name="Stieglmeier M."/>
            <person name="Klingl A."/>
            <person name="Woyke T."/>
            <person name="Ryan C.M."/>
            <person name="Banfield J.F."/>
        </authorList>
    </citation>
    <scope>NUCLEOTIDE SEQUENCE [LARGE SCALE GENOMIC DNA]</scope>
</reference>
<feature type="domain" description="ATP-cone" evidence="4">
    <location>
        <begin position="10"/>
        <end position="65"/>
    </location>
</feature>
<gene>
    <name evidence="5" type="ORF">COZ82_02395</name>
</gene>
<comment type="caution">
    <text evidence="5">The sequence shown here is derived from an EMBL/GenBank/DDBJ whole genome shotgun (WGS) entry which is preliminary data.</text>
</comment>
<evidence type="ECO:0000313" key="6">
    <source>
        <dbReference type="Proteomes" id="UP000230837"/>
    </source>
</evidence>
<dbReference type="PROSITE" id="PS51161">
    <property type="entry name" value="ATP_CONE"/>
    <property type="match status" value="1"/>
</dbReference>
<dbReference type="GO" id="GO:0005524">
    <property type="term" value="F:ATP binding"/>
    <property type="evidence" value="ECO:0007669"/>
    <property type="project" value="UniProtKB-UniRule"/>
</dbReference>
<dbReference type="AlphaFoldDB" id="A0A2M7INJ3"/>
<keyword evidence="1 3" id="KW-0547">Nucleotide-binding</keyword>
<evidence type="ECO:0000256" key="3">
    <source>
        <dbReference type="PROSITE-ProRule" id="PRU00492"/>
    </source>
</evidence>
<proteinExistence type="predicted"/>
<evidence type="ECO:0000256" key="1">
    <source>
        <dbReference type="ARBA" id="ARBA00022741"/>
    </source>
</evidence>
<dbReference type="EMBL" id="PFHR01000127">
    <property type="protein sequence ID" value="PIW96922.1"/>
    <property type="molecule type" value="Genomic_DNA"/>
</dbReference>
<keyword evidence="2 3" id="KW-0067">ATP-binding</keyword>
<dbReference type="InterPro" id="IPR005144">
    <property type="entry name" value="ATP-cone_dom"/>
</dbReference>
<evidence type="ECO:0000259" key="4">
    <source>
        <dbReference type="PROSITE" id="PS51161"/>
    </source>
</evidence>
<feature type="non-terminal residue" evidence="5">
    <location>
        <position position="65"/>
    </location>
</feature>